<keyword evidence="2" id="KW-1185">Reference proteome</keyword>
<accession>A0ABV1J658</accession>
<protein>
    <submittedName>
        <fullName evidence="1">Uncharacterized protein</fullName>
    </submittedName>
</protein>
<proteinExistence type="predicted"/>
<organism evidence="1 2">
    <name type="scientific">Aedoeadaptatus acetigenes</name>
    <dbReference type="NCBI Taxonomy" id="2981723"/>
    <lineage>
        <taxon>Bacteria</taxon>
        <taxon>Bacillati</taxon>
        <taxon>Bacillota</taxon>
        <taxon>Tissierellia</taxon>
        <taxon>Tissierellales</taxon>
        <taxon>Peptoniphilaceae</taxon>
        <taxon>Aedoeadaptatus</taxon>
    </lineage>
</organism>
<dbReference type="RefSeq" id="WP_349053174.1">
    <property type="nucleotide sequence ID" value="NZ_JBBNPS010000001.1"/>
</dbReference>
<comment type="caution">
    <text evidence="1">The sequence shown here is derived from an EMBL/GenBank/DDBJ whole genome shotgun (WGS) entry which is preliminary data.</text>
</comment>
<evidence type="ECO:0000313" key="2">
    <source>
        <dbReference type="Proteomes" id="UP001481872"/>
    </source>
</evidence>
<dbReference type="InterPro" id="IPR053746">
    <property type="entry name" value="Viral_HT_Connector_Assembly"/>
</dbReference>
<evidence type="ECO:0000313" key="1">
    <source>
        <dbReference type="EMBL" id="MEQ3352747.1"/>
    </source>
</evidence>
<sequence length="109" mass="12694">MDKLLEQERAKKEEEKARLRALYLGQIEDYCNLSFKEDLPAGVALALEELVKTDPGKFNIAAEKLSDMAVTYQVTGDGLPDYIRHWLNPYRRAYILSNKKKREYRGDRI</sequence>
<gene>
    <name evidence="1" type="ORF">AAA081_00310</name>
</gene>
<reference evidence="1 2" key="1">
    <citation type="submission" date="2024-04" db="EMBL/GenBank/DDBJ databases">
        <title>Human intestinal bacterial collection.</title>
        <authorList>
            <person name="Pauvert C."/>
            <person name="Hitch T.C.A."/>
            <person name="Clavel T."/>
        </authorList>
    </citation>
    <scope>NUCLEOTIDE SEQUENCE [LARGE SCALE GENOMIC DNA]</scope>
    <source>
        <strain evidence="1 2">CLA-SR-H026</strain>
    </source>
</reference>
<dbReference type="Proteomes" id="UP001481872">
    <property type="component" value="Unassembled WGS sequence"/>
</dbReference>
<dbReference type="EMBL" id="JBBNPS010000001">
    <property type="protein sequence ID" value="MEQ3352747.1"/>
    <property type="molecule type" value="Genomic_DNA"/>
</dbReference>
<name>A0ABV1J658_9FIRM</name>
<dbReference type="Gene3D" id="1.10.246.150">
    <property type="match status" value="1"/>
</dbReference>